<dbReference type="CDD" id="cd07821">
    <property type="entry name" value="PYR_PYL_RCAR_like"/>
    <property type="match status" value="1"/>
</dbReference>
<dbReference type="RefSeq" id="WP_142928953.1">
    <property type="nucleotide sequence ID" value="NZ_ML660102.1"/>
</dbReference>
<dbReference type="InterPro" id="IPR019587">
    <property type="entry name" value="Polyketide_cyclase/dehydratase"/>
</dbReference>
<organism evidence="1 2">
    <name type="scientific">Exilibacterium tricleocarpae</name>
    <dbReference type="NCBI Taxonomy" id="2591008"/>
    <lineage>
        <taxon>Bacteria</taxon>
        <taxon>Pseudomonadati</taxon>
        <taxon>Pseudomonadota</taxon>
        <taxon>Gammaproteobacteria</taxon>
        <taxon>Cellvibrionales</taxon>
        <taxon>Cellvibrionaceae</taxon>
        <taxon>Exilibacterium</taxon>
    </lineage>
</organism>
<protein>
    <submittedName>
        <fullName evidence="1">SRPBCC family protein</fullName>
    </submittedName>
</protein>
<dbReference type="InterPro" id="IPR023393">
    <property type="entry name" value="START-like_dom_sf"/>
</dbReference>
<accession>A0A545T000</accession>
<sequence length="159" mass="17899">MKSLSYQRVVSAPPETAWQVISRVGVYADYAPNIDKSAVLSGSGVGMVRECANKDGSWTEECTQWREGQSYAFEVQTQVPDYPYPFKYLKGVWSVIPLADGTTKIQMDFSLAFKRKAMELLVFGILKAQFSGVCRKLLDNWQREIESAHKISGGQYVNQ</sequence>
<name>A0A545T000_9GAMM</name>
<proteinExistence type="predicted"/>
<keyword evidence="2" id="KW-1185">Reference proteome</keyword>
<dbReference type="AlphaFoldDB" id="A0A545T000"/>
<dbReference type="Proteomes" id="UP000319732">
    <property type="component" value="Unassembled WGS sequence"/>
</dbReference>
<gene>
    <name evidence="1" type="ORF">FKG94_21205</name>
</gene>
<evidence type="ECO:0000313" key="2">
    <source>
        <dbReference type="Proteomes" id="UP000319732"/>
    </source>
</evidence>
<dbReference type="Gene3D" id="3.30.530.20">
    <property type="match status" value="1"/>
</dbReference>
<dbReference type="EMBL" id="VHSG01000024">
    <property type="protein sequence ID" value="TQV70543.1"/>
    <property type="molecule type" value="Genomic_DNA"/>
</dbReference>
<dbReference type="OrthoDB" id="581779at2"/>
<dbReference type="SUPFAM" id="SSF55961">
    <property type="entry name" value="Bet v1-like"/>
    <property type="match status" value="1"/>
</dbReference>
<evidence type="ECO:0000313" key="1">
    <source>
        <dbReference type="EMBL" id="TQV70543.1"/>
    </source>
</evidence>
<comment type="caution">
    <text evidence="1">The sequence shown here is derived from an EMBL/GenBank/DDBJ whole genome shotgun (WGS) entry which is preliminary data.</text>
</comment>
<reference evidence="1 2" key="1">
    <citation type="submission" date="2019-06" db="EMBL/GenBank/DDBJ databases">
        <title>Whole genome sequence for Cellvibrionaceae sp. R142.</title>
        <authorList>
            <person name="Wang G."/>
        </authorList>
    </citation>
    <scope>NUCLEOTIDE SEQUENCE [LARGE SCALE GENOMIC DNA]</scope>
    <source>
        <strain evidence="1 2">R142</strain>
    </source>
</reference>
<dbReference type="Pfam" id="PF10604">
    <property type="entry name" value="Polyketide_cyc2"/>
    <property type="match status" value="1"/>
</dbReference>